<keyword evidence="1" id="KW-0472">Membrane</keyword>
<feature type="transmembrane region" description="Helical" evidence="1">
    <location>
        <begin position="140"/>
        <end position="159"/>
    </location>
</feature>
<accession>A0ABU6K097</accession>
<protein>
    <recommendedName>
        <fullName evidence="4">Transmembrane protein</fullName>
    </recommendedName>
</protein>
<keyword evidence="3" id="KW-1185">Reference proteome</keyword>
<comment type="caution">
    <text evidence="2">The sequence shown here is derived from an EMBL/GenBank/DDBJ whole genome shotgun (WGS) entry which is preliminary data.</text>
</comment>
<feature type="transmembrane region" description="Helical" evidence="1">
    <location>
        <begin position="117"/>
        <end position="134"/>
    </location>
</feature>
<keyword evidence="1" id="KW-0812">Transmembrane</keyword>
<evidence type="ECO:0000256" key="1">
    <source>
        <dbReference type="SAM" id="Phobius"/>
    </source>
</evidence>
<keyword evidence="1" id="KW-1133">Transmembrane helix</keyword>
<reference evidence="2 3" key="1">
    <citation type="submission" date="2024-01" db="EMBL/GenBank/DDBJ databases">
        <title>Uliginosibacterium soil sp. nov.</title>
        <authorList>
            <person name="Lv Y."/>
        </authorList>
    </citation>
    <scope>NUCLEOTIDE SEQUENCE [LARGE SCALE GENOMIC DNA]</scope>
    <source>
        <strain evidence="2 3">H3</strain>
    </source>
</reference>
<organism evidence="2 3">
    <name type="scientific">Uliginosibacterium silvisoli</name>
    <dbReference type="NCBI Taxonomy" id="3114758"/>
    <lineage>
        <taxon>Bacteria</taxon>
        <taxon>Pseudomonadati</taxon>
        <taxon>Pseudomonadota</taxon>
        <taxon>Betaproteobacteria</taxon>
        <taxon>Rhodocyclales</taxon>
        <taxon>Zoogloeaceae</taxon>
        <taxon>Uliginosibacterium</taxon>
    </lineage>
</organism>
<evidence type="ECO:0000313" key="2">
    <source>
        <dbReference type="EMBL" id="MEC5385107.1"/>
    </source>
</evidence>
<name>A0ABU6K097_9RHOO</name>
<sequence length="325" mass="36621">MIVPDYWAEARRQHKTPDRQITVRRFGWSMLDEADALSMAAHRADDALQRLVSGEKLARSERKLAYNGADGVPIREEVLSRHGEEVITRNAYGAHCLNSPRALFADVDFKRSTDFKLVLLIFAVLEVCGLAGFGDGSWGLALGLTFVSFLLAYPAAVLVQRLMLDAQGGAEQLAYTRIVAFVKSRPTWSVRLYRTPAGYRLLATHQAFEAVTEEVQDFFNVVRADPIYVRMCINQRCFRARLTAKPWRIGIASHMRPRPGVWPINPERMAERAEWVSEYEARASAYAACTYLENIGPEFIHAELRAVVELHDRESRALAPDVALA</sequence>
<evidence type="ECO:0000313" key="3">
    <source>
        <dbReference type="Proteomes" id="UP001331561"/>
    </source>
</evidence>
<dbReference type="RefSeq" id="WP_327598071.1">
    <property type="nucleotide sequence ID" value="NZ_JAYXHS010000001.1"/>
</dbReference>
<dbReference type="EMBL" id="JAYXHS010000001">
    <property type="protein sequence ID" value="MEC5385107.1"/>
    <property type="molecule type" value="Genomic_DNA"/>
</dbReference>
<dbReference type="Proteomes" id="UP001331561">
    <property type="component" value="Unassembled WGS sequence"/>
</dbReference>
<evidence type="ECO:0008006" key="4">
    <source>
        <dbReference type="Google" id="ProtNLM"/>
    </source>
</evidence>
<proteinExistence type="predicted"/>
<gene>
    <name evidence="2" type="ORF">VVD49_05190</name>
</gene>